<dbReference type="Gene3D" id="3.40.640.10">
    <property type="entry name" value="Type I PLP-dependent aspartate aminotransferase-like (Major domain)"/>
    <property type="match status" value="1"/>
</dbReference>
<proteinExistence type="predicted"/>
<dbReference type="Gene3D" id="3.90.1150.10">
    <property type="entry name" value="Aspartate Aminotransferase, domain 1"/>
    <property type="match status" value="1"/>
</dbReference>
<dbReference type="PANTHER" id="PTHR43586:SF21">
    <property type="entry name" value="PYRIDOXAL PHOSPHATE (PLP)-DEPENDENT ASPARTATE AMINOTRANSFERASE SUPERFAMILY"/>
    <property type="match status" value="1"/>
</dbReference>
<dbReference type="RefSeq" id="WP_416207115.1">
    <property type="nucleotide sequence ID" value="NZ_JBBKTX010000025.1"/>
</dbReference>
<evidence type="ECO:0000313" key="4">
    <source>
        <dbReference type="Proteomes" id="UP001620597"/>
    </source>
</evidence>
<feature type="domain" description="Aminotransferase class V" evidence="2">
    <location>
        <begin position="26"/>
        <end position="233"/>
    </location>
</feature>
<evidence type="ECO:0000256" key="1">
    <source>
        <dbReference type="ARBA" id="ARBA00022898"/>
    </source>
</evidence>
<dbReference type="PANTHER" id="PTHR43586">
    <property type="entry name" value="CYSTEINE DESULFURASE"/>
    <property type="match status" value="1"/>
</dbReference>
<dbReference type="InterPro" id="IPR000192">
    <property type="entry name" value="Aminotrans_V_dom"/>
</dbReference>
<accession>A0ABW8NML0</accession>
<comment type="caution">
    <text evidence="3">The sequence shown here is derived from an EMBL/GenBank/DDBJ whole genome shotgun (WGS) entry which is preliminary data.</text>
</comment>
<keyword evidence="1" id="KW-0663">Pyridoxal phosphate</keyword>
<dbReference type="SUPFAM" id="SSF53383">
    <property type="entry name" value="PLP-dependent transferases"/>
    <property type="match status" value="1"/>
</dbReference>
<keyword evidence="3" id="KW-0032">Aminotransferase</keyword>
<dbReference type="InterPro" id="IPR015422">
    <property type="entry name" value="PyrdxlP-dep_Trfase_small"/>
</dbReference>
<dbReference type="InterPro" id="IPR015421">
    <property type="entry name" value="PyrdxlP-dep_Trfase_major"/>
</dbReference>
<evidence type="ECO:0000259" key="2">
    <source>
        <dbReference type="Pfam" id="PF00266"/>
    </source>
</evidence>
<protein>
    <submittedName>
        <fullName evidence="3">Aminotransferase class V-fold PLP-dependent enzyme</fullName>
    </submittedName>
</protein>
<sequence length="419" mass="46192">MTSLDLDYVRQQFPAFAEPSLQGTAFFENAGGSYLCQPVLQRLDEYVHQLKLQPYYPNPVSAKAGAWMDASYEALGQWMNTPGDTVYFGPSTSQNTWVLAHAVMEWLRPGDEIIVTNQDHEANTGVWRKLAQYGLVIREWRMDAQGVLQLADLQALLGDNTRLLAFPHCSNILGDINPVAEICALASQYGVRTVVDGVSFAGHGLPDIQALGCDIYLYSLYKVYGPHQGVMVVQPQMAALLGNQGHFFNSEVRAKRLTPAGPDHAQVAAASGVSDYFEGLYQHHFAAADALLQQQQPSPRQKAEAVRHLLHQSELRHIQSLLDYFRQHPAITLVGPDRLENRAPTLSIQVAGHQPLELAQQLGQQGILCGAGHFYSWRLLEALGIDPQAGVLRFSMVHYTSANDVVQLLQALDGLIGSD</sequence>
<dbReference type="InterPro" id="IPR015424">
    <property type="entry name" value="PyrdxlP-dep_Trfase"/>
</dbReference>
<reference evidence="3 4" key="1">
    <citation type="submission" date="2024-03" db="EMBL/GenBank/DDBJ databases">
        <title>High-quality draft genome sequence of Oceanobacter sp. wDCs-4.</title>
        <authorList>
            <person name="Dong C."/>
        </authorList>
    </citation>
    <scope>NUCLEOTIDE SEQUENCE [LARGE SCALE GENOMIC DNA]</scope>
    <source>
        <strain evidence="4">wDCs-4</strain>
    </source>
</reference>
<keyword evidence="3" id="KW-0808">Transferase</keyword>
<dbReference type="Proteomes" id="UP001620597">
    <property type="component" value="Unassembled WGS sequence"/>
</dbReference>
<evidence type="ECO:0000313" key="3">
    <source>
        <dbReference type="EMBL" id="MFK4754178.1"/>
    </source>
</evidence>
<gene>
    <name evidence="3" type="ORF">WG929_17330</name>
</gene>
<dbReference type="Pfam" id="PF00266">
    <property type="entry name" value="Aminotran_5"/>
    <property type="match status" value="2"/>
</dbReference>
<feature type="domain" description="Aminotransferase class V" evidence="2">
    <location>
        <begin position="311"/>
        <end position="408"/>
    </location>
</feature>
<name>A0ABW8NML0_9GAMM</name>
<dbReference type="EMBL" id="JBBKTX010000025">
    <property type="protein sequence ID" value="MFK4754178.1"/>
    <property type="molecule type" value="Genomic_DNA"/>
</dbReference>
<dbReference type="GO" id="GO:0008483">
    <property type="term" value="F:transaminase activity"/>
    <property type="evidence" value="ECO:0007669"/>
    <property type="project" value="UniProtKB-KW"/>
</dbReference>
<keyword evidence="4" id="KW-1185">Reference proteome</keyword>
<organism evidence="3 4">
    <name type="scientific">Oceanobacter antarcticus</name>
    <dbReference type="NCBI Taxonomy" id="3133425"/>
    <lineage>
        <taxon>Bacteria</taxon>
        <taxon>Pseudomonadati</taxon>
        <taxon>Pseudomonadota</taxon>
        <taxon>Gammaproteobacteria</taxon>
        <taxon>Oceanospirillales</taxon>
        <taxon>Oceanospirillaceae</taxon>
        <taxon>Oceanobacter</taxon>
    </lineage>
</organism>